<evidence type="ECO:0000313" key="2">
    <source>
        <dbReference type="Proteomes" id="UP001564626"/>
    </source>
</evidence>
<accession>A0ABV4CHJ1</accession>
<proteinExistence type="predicted"/>
<gene>
    <name evidence="1" type="ORF">AB8O55_14235</name>
</gene>
<keyword evidence="2" id="KW-1185">Reference proteome</keyword>
<dbReference type="Proteomes" id="UP001564626">
    <property type="component" value="Unassembled WGS sequence"/>
</dbReference>
<dbReference type="EMBL" id="JBGEHV010000023">
    <property type="protein sequence ID" value="MEY8040560.1"/>
    <property type="molecule type" value="Genomic_DNA"/>
</dbReference>
<protein>
    <submittedName>
        <fullName evidence="1">Uncharacterized protein</fullName>
    </submittedName>
</protein>
<evidence type="ECO:0000313" key="1">
    <source>
        <dbReference type="EMBL" id="MEY8040560.1"/>
    </source>
</evidence>
<comment type="caution">
    <text evidence="1">The sequence shown here is derived from an EMBL/GenBank/DDBJ whole genome shotgun (WGS) entry which is preliminary data.</text>
</comment>
<reference evidence="1 2" key="1">
    <citation type="submission" date="2024-08" db="EMBL/GenBank/DDBJ databases">
        <title>Genome mining of Saccharopolyspora cebuensis PGLac3 from Nigerian medicinal plant.</title>
        <authorList>
            <person name="Ezeobiora C.E."/>
            <person name="Igbokwe N.H."/>
            <person name="Amin D.H."/>
            <person name="Mendie U.E."/>
        </authorList>
    </citation>
    <scope>NUCLEOTIDE SEQUENCE [LARGE SCALE GENOMIC DNA]</scope>
    <source>
        <strain evidence="1 2">PGLac3</strain>
    </source>
</reference>
<dbReference type="RefSeq" id="WP_369774905.1">
    <property type="nucleotide sequence ID" value="NZ_JBGEHV010000023.1"/>
</dbReference>
<sequence>MEIKVPAGMRRNTPAIRRLEAIAALLDELGQSLDRVEFLSDDIVDKRAMEQAEDLASKARTSLDAVRDAVAKKGGGNVAKEYK</sequence>
<name>A0ABV4CHJ1_9PSEU</name>
<organism evidence="1 2">
    <name type="scientific">Saccharopolyspora cebuensis</name>
    <dbReference type="NCBI Taxonomy" id="418759"/>
    <lineage>
        <taxon>Bacteria</taxon>
        <taxon>Bacillati</taxon>
        <taxon>Actinomycetota</taxon>
        <taxon>Actinomycetes</taxon>
        <taxon>Pseudonocardiales</taxon>
        <taxon>Pseudonocardiaceae</taxon>
        <taxon>Saccharopolyspora</taxon>
    </lineage>
</organism>